<proteinExistence type="inferred from homology"/>
<dbReference type="GO" id="GO:0003677">
    <property type="term" value="F:DNA binding"/>
    <property type="evidence" value="ECO:0007669"/>
    <property type="project" value="UniProtKB-KW"/>
</dbReference>
<name>A0A3A1UR75_9BACL</name>
<comment type="caution">
    <text evidence="9">The sequence shown here is derived from an EMBL/GenBank/DDBJ whole genome shotgun (WGS) entry which is preliminary data.</text>
</comment>
<dbReference type="SUPFAM" id="SSF46785">
    <property type="entry name" value="Winged helix' DNA-binding domain"/>
    <property type="match status" value="1"/>
</dbReference>
<dbReference type="InterPro" id="IPR015424">
    <property type="entry name" value="PyrdxlP-dep_Trfase"/>
</dbReference>
<keyword evidence="7" id="KW-0804">Transcription</keyword>
<dbReference type="Pfam" id="PF00392">
    <property type="entry name" value="GntR"/>
    <property type="match status" value="1"/>
</dbReference>
<keyword evidence="4" id="KW-0663">Pyridoxal phosphate</keyword>
<evidence type="ECO:0000256" key="6">
    <source>
        <dbReference type="ARBA" id="ARBA00023125"/>
    </source>
</evidence>
<evidence type="ECO:0000313" key="9">
    <source>
        <dbReference type="EMBL" id="RIX50316.1"/>
    </source>
</evidence>
<evidence type="ECO:0000256" key="2">
    <source>
        <dbReference type="ARBA" id="ARBA00005384"/>
    </source>
</evidence>
<dbReference type="GO" id="GO:0003700">
    <property type="term" value="F:DNA-binding transcription factor activity"/>
    <property type="evidence" value="ECO:0007669"/>
    <property type="project" value="InterPro"/>
</dbReference>
<comment type="cofactor">
    <cofactor evidence="1">
        <name>pyridoxal 5'-phosphate</name>
        <dbReference type="ChEBI" id="CHEBI:597326"/>
    </cofactor>
</comment>
<evidence type="ECO:0000256" key="5">
    <source>
        <dbReference type="ARBA" id="ARBA00023015"/>
    </source>
</evidence>
<dbReference type="CDD" id="cd07377">
    <property type="entry name" value="WHTH_GntR"/>
    <property type="match status" value="1"/>
</dbReference>
<feature type="domain" description="HTH gntR-type" evidence="8">
    <location>
        <begin position="12"/>
        <end position="80"/>
    </location>
</feature>
<dbReference type="PROSITE" id="PS50949">
    <property type="entry name" value="HTH_GNTR"/>
    <property type="match status" value="1"/>
</dbReference>
<dbReference type="CDD" id="cd00609">
    <property type="entry name" value="AAT_like"/>
    <property type="match status" value="1"/>
</dbReference>
<protein>
    <submittedName>
        <fullName evidence="9">PLP-dependent aminotransferase family protein</fullName>
    </submittedName>
</protein>
<dbReference type="InterPro" id="IPR000524">
    <property type="entry name" value="Tscrpt_reg_HTH_GntR"/>
</dbReference>
<evidence type="ECO:0000256" key="1">
    <source>
        <dbReference type="ARBA" id="ARBA00001933"/>
    </source>
</evidence>
<dbReference type="EMBL" id="QXQA01000015">
    <property type="protein sequence ID" value="RIX50316.1"/>
    <property type="molecule type" value="Genomic_DNA"/>
</dbReference>
<accession>A0A3A1UR75</accession>
<dbReference type="AlphaFoldDB" id="A0A3A1UR75"/>
<keyword evidence="5" id="KW-0805">Transcription regulation</keyword>
<dbReference type="InterPro" id="IPR036388">
    <property type="entry name" value="WH-like_DNA-bd_sf"/>
</dbReference>
<dbReference type="PANTHER" id="PTHR46577:SF1">
    <property type="entry name" value="HTH-TYPE TRANSCRIPTIONAL REGULATORY PROTEIN GABR"/>
    <property type="match status" value="1"/>
</dbReference>
<dbReference type="Proteomes" id="UP000266482">
    <property type="component" value="Unassembled WGS sequence"/>
</dbReference>
<evidence type="ECO:0000256" key="3">
    <source>
        <dbReference type="ARBA" id="ARBA00022576"/>
    </source>
</evidence>
<keyword evidence="10" id="KW-1185">Reference proteome</keyword>
<evidence type="ECO:0000313" key="10">
    <source>
        <dbReference type="Proteomes" id="UP000266482"/>
    </source>
</evidence>
<keyword evidence="6" id="KW-0238">DNA-binding</keyword>
<dbReference type="OrthoDB" id="9808770at2"/>
<dbReference type="InterPro" id="IPR004839">
    <property type="entry name" value="Aminotransferase_I/II_large"/>
</dbReference>
<dbReference type="PANTHER" id="PTHR46577">
    <property type="entry name" value="HTH-TYPE TRANSCRIPTIONAL REGULATORY PROTEIN GABR"/>
    <property type="match status" value="1"/>
</dbReference>
<sequence>MYGISIDRQSSQSATRQLCDQLRAMIQAGRLEAGTRLLPTRVLAKEWGIARNVVVEVYEQLTAEGYLEGRVGSGTYVAEGLVVSAAPSAESRLELAKREDGKSNASPQTSVIDFATGIPDQTLFPASAWARALKAAGEAINEEHSSYGDIRGDQALRSALRDYLFRAKGIQCSEDQIFVVSGTTEGVSLLAQSLSSRFHSIYIENPTIGFTRDIFQQQRYNLVPVEVDRNGMNVDRLSRFASGHLALITPSHQFPTGSLLSIKRRQKAIHMAEEADTYLIEDDYDSEFRLRGIPVPPMHTLSPARVIYAGTFSKTLMPSLRTGFLIIPAGLTRHIADMKERLNLYTPLVLQKALARFIADGQFERHVLAMKKVYKKRRMLLKDRLYDAFGSHISVLGDEAGMHVLVQFTDARLAQLPWKETADYGFLVETTDDYQLPSPFPVETKGIVLGYGNLTEQQIEEGVQRIRAFAASIE</sequence>
<gene>
    <name evidence="9" type="ORF">D3P08_20940</name>
</gene>
<dbReference type="RefSeq" id="WP_119602065.1">
    <property type="nucleotide sequence ID" value="NZ_QXQA01000015.1"/>
</dbReference>
<dbReference type="Gene3D" id="1.10.10.10">
    <property type="entry name" value="Winged helix-like DNA-binding domain superfamily/Winged helix DNA-binding domain"/>
    <property type="match status" value="1"/>
</dbReference>
<dbReference type="InterPro" id="IPR015421">
    <property type="entry name" value="PyrdxlP-dep_Trfase_major"/>
</dbReference>
<evidence type="ECO:0000259" key="8">
    <source>
        <dbReference type="PROSITE" id="PS50949"/>
    </source>
</evidence>
<comment type="similarity">
    <text evidence="2">In the C-terminal section; belongs to the class-I pyridoxal-phosphate-dependent aminotransferase family.</text>
</comment>
<dbReference type="Pfam" id="PF00155">
    <property type="entry name" value="Aminotran_1_2"/>
    <property type="match status" value="1"/>
</dbReference>
<keyword evidence="9" id="KW-0808">Transferase</keyword>
<reference evidence="9 10" key="1">
    <citation type="submission" date="2018-09" db="EMBL/GenBank/DDBJ databases">
        <title>Paenibacillus aracenensis nov. sp. isolated from a cave in southern Spain.</title>
        <authorList>
            <person name="Jurado V."/>
            <person name="Gutierrez-Patricio S."/>
            <person name="Gonzalez-Pimentel J.L."/>
            <person name="Miller A.Z."/>
            <person name="Laiz L."/>
            <person name="Saiz-Jimenez C."/>
        </authorList>
    </citation>
    <scope>NUCLEOTIDE SEQUENCE [LARGE SCALE GENOMIC DNA]</scope>
    <source>
        <strain evidence="9 10">DSM 22867</strain>
    </source>
</reference>
<dbReference type="GO" id="GO:0008483">
    <property type="term" value="F:transaminase activity"/>
    <property type="evidence" value="ECO:0007669"/>
    <property type="project" value="UniProtKB-KW"/>
</dbReference>
<organism evidence="9 10">
    <name type="scientific">Paenibacillus nanensis</name>
    <dbReference type="NCBI Taxonomy" id="393251"/>
    <lineage>
        <taxon>Bacteria</taxon>
        <taxon>Bacillati</taxon>
        <taxon>Bacillota</taxon>
        <taxon>Bacilli</taxon>
        <taxon>Bacillales</taxon>
        <taxon>Paenibacillaceae</taxon>
        <taxon>Paenibacillus</taxon>
    </lineage>
</organism>
<evidence type="ECO:0000256" key="4">
    <source>
        <dbReference type="ARBA" id="ARBA00022898"/>
    </source>
</evidence>
<dbReference type="GO" id="GO:0030170">
    <property type="term" value="F:pyridoxal phosphate binding"/>
    <property type="evidence" value="ECO:0007669"/>
    <property type="project" value="InterPro"/>
</dbReference>
<evidence type="ECO:0000256" key="7">
    <source>
        <dbReference type="ARBA" id="ARBA00023163"/>
    </source>
</evidence>
<dbReference type="InterPro" id="IPR036390">
    <property type="entry name" value="WH_DNA-bd_sf"/>
</dbReference>
<keyword evidence="3 9" id="KW-0032">Aminotransferase</keyword>
<dbReference type="InterPro" id="IPR051446">
    <property type="entry name" value="HTH_trans_reg/aminotransferase"/>
</dbReference>
<dbReference type="SUPFAM" id="SSF53383">
    <property type="entry name" value="PLP-dependent transferases"/>
    <property type="match status" value="1"/>
</dbReference>
<dbReference type="SMART" id="SM00345">
    <property type="entry name" value="HTH_GNTR"/>
    <property type="match status" value="1"/>
</dbReference>
<dbReference type="Gene3D" id="3.40.640.10">
    <property type="entry name" value="Type I PLP-dependent aspartate aminotransferase-like (Major domain)"/>
    <property type="match status" value="1"/>
</dbReference>